<dbReference type="Proteomes" id="UP000315303">
    <property type="component" value="Unassembled WGS sequence"/>
</dbReference>
<evidence type="ECO:0000313" key="2">
    <source>
        <dbReference type="Proteomes" id="UP000315303"/>
    </source>
</evidence>
<dbReference type="EMBL" id="SAWY01000033">
    <property type="protein sequence ID" value="TPH13578.1"/>
    <property type="molecule type" value="Genomic_DNA"/>
</dbReference>
<keyword evidence="2" id="KW-1185">Reference proteome</keyword>
<dbReference type="AlphaFoldDB" id="A0A502KPI7"/>
<accession>A0A502KPI7</accession>
<evidence type="ECO:0000313" key="1">
    <source>
        <dbReference type="EMBL" id="TPH13578.1"/>
    </source>
</evidence>
<protein>
    <submittedName>
        <fullName evidence="1">Fis family transcriptional regulator</fullName>
    </submittedName>
</protein>
<reference evidence="1 2" key="1">
    <citation type="submission" date="2019-01" db="EMBL/GenBank/DDBJ databases">
        <title>Litorilituus lipolytica sp. nov., isolated from intertidal sand of the Yellow Sea in China.</title>
        <authorList>
            <person name="Liu A."/>
        </authorList>
    </citation>
    <scope>NUCLEOTIDE SEQUENCE [LARGE SCALE GENOMIC DNA]</scope>
    <source>
        <strain evidence="1 2">RZ04</strain>
    </source>
</reference>
<comment type="caution">
    <text evidence="1">The sequence shown here is derived from an EMBL/GenBank/DDBJ whole genome shotgun (WGS) entry which is preliminary data.</text>
</comment>
<name>A0A502KPI7_9GAMM</name>
<sequence length="115" mass="13306">MRKSDKKIDKELCVVLTHVCEVALKKVKGFQWLTHLVNYSNFPQSLQVVCVFDSKEHLDSYLVSKQQQHLVSLIQSELNRLNIKLKPINKHVSYDTEEACLMQHNGNWATRLASV</sequence>
<dbReference type="RefSeq" id="WP_140604405.1">
    <property type="nucleotide sequence ID" value="NZ_SAWY01000033.1"/>
</dbReference>
<proteinExistence type="predicted"/>
<gene>
    <name evidence="1" type="ORF">EPA86_13325</name>
</gene>
<dbReference type="OrthoDB" id="6996126at2"/>
<organism evidence="1 2">
    <name type="scientific">Litorilituus lipolyticus</name>
    <dbReference type="NCBI Taxonomy" id="2491017"/>
    <lineage>
        <taxon>Bacteria</taxon>
        <taxon>Pseudomonadati</taxon>
        <taxon>Pseudomonadota</taxon>
        <taxon>Gammaproteobacteria</taxon>
        <taxon>Alteromonadales</taxon>
        <taxon>Colwelliaceae</taxon>
        <taxon>Litorilituus</taxon>
    </lineage>
</organism>